<dbReference type="SMART" id="SM00382">
    <property type="entry name" value="AAA"/>
    <property type="match status" value="1"/>
</dbReference>
<dbReference type="EMBL" id="QVID01000002">
    <property type="protein sequence ID" value="RFN57926.1"/>
    <property type="molecule type" value="Genomic_DNA"/>
</dbReference>
<dbReference type="GO" id="GO:0016887">
    <property type="term" value="F:ATP hydrolysis activity"/>
    <property type="evidence" value="ECO:0007669"/>
    <property type="project" value="InterPro"/>
</dbReference>
<dbReference type="SUPFAM" id="SSF52540">
    <property type="entry name" value="P-loop containing nucleoside triphosphate hydrolases"/>
    <property type="match status" value="1"/>
</dbReference>
<evidence type="ECO:0000256" key="1">
    <source>
        <dbReference type="ARBA" id="ARBA00005417"/>
    </source>
</evidence>
<evidence type="ECO:0000259" key="5">
    <source>
        <dbReference type="PROSITE" id="PS50893"/>
    </source>
</evidence>
<sequence length="284" mass="30626">MSISCTQVSKQYGSVLALKQVNVSCKAGEICGIVGANGAGKTTLFKILMGLVTPDSGSVAIQSTGNKKAGGIIEKPALYEYLTAYENLKVFAKMQGANTDKDILHQFLKRVGLPIDRKDPVRNYSMGMKQRLGIAIALLNNPSCLILDEPFSGLDPMGIESLRNLILKLSEENLAILISSHIVDVLSKLCSKLYVINNGSIVNSGETAVLISENTNAYTICGSGIAASKTLQKYETTQRGNCMTISISSETIPEVLQQLAEEQISITSCTPEVDLQQLFHPRPQ</sequence>
<evidence type="ECO:0000256" key="2">
    <source>
        <dbReference type="ARBA" id="ARBA00022448"/>
    </source>
</evidence>
<name>A0A3E1Q721_9FLAO</name>
<dbReference type="InterPro" id="IPR003593">
    <property type="entry name" value="AAA+_ATPase"/>
</dbReference>
<keyword evidence="2" id="KW-0813">Transport</keyword>
<dbReference type="PANTHER" id="PTHR43335">
    <property type="entry name" value="ABC TRANSPORTER, ATP-BINDING PROTEIN"/>
    <property type="match status" value="1"/>
</dbReference>
<dbReference type="Pfam" id="PF00005">
    <property type="entry name" value="ABC_tran"/>
    <property type="match status" value="1"/>
</dbReference>
<dbReference type="RefSeq" id="WP_117159875.1">
    <property type="nucleotide sequence ID" value="NZ_QVID01000002.1"/>
</dbReference>
<keyword evidence="3" id="KW-0547">Nucleotide-binding</keyword>
<keyword evidence="4 6" id="KW-0067">ATP-binding</keyword>
<accession>A0A3E1Q721</accession>
<evidence type="ECO:0000313" key="7">
    <source>
        <dbReference type="Proteomes" id="UP000261082"/>
    </source>
</evidence>
<protein>
    <submittedName>
        <fullName evidence="6">ABC transporter ATP-binding protein</fullName>
    </submittedName>
</protein>
<dbReference type="InterPro" id="IPR003439">
    <property type="entry name" value="ABC_transporter-like_ATP-bd"/>
</dbReference>
<dbReference type="AlphaFoldDB" id="A0A3E1Q721"/>
<dbReference type="GO" id="GO:0005524">
    <property type="term" value="F:ATP binding"/>
    <property type="evidence" value="ECO:0007669"/>
    <property type="project" value="UniProtKB-KW"/>
</dbReference>
<comment type="similarity">
    <text evidence="1">Belongs to the ABC transporter superfamily.</text>
</comment>
<evidence type="ECO:0000256" key="3">
    <source>
        <dbReference type="ARBA" id="ARBA00022741"/>
    </source>
</evidence>
<proteinExistence type="inferred from homology"/>
<organism evidence="6 7">
    <name type="scientific">Marixanthomonas ophiurae</name>
    <dbReference type="NCBI Taxonomy" id="387659"/>
    <lineage>
        <taxon>Bacteria</taxon>
        <taxon>Pseudomonadati</taxon>
        <taxon>Bacteroidota</taxon>
        <taxon>Flavobacteriia</taxon>
        <taxon>Flavobacteriales</taxon>
        <taxon>Flavobacteriaceae</taxon>
        <taxon>Marixanthomonas</taxon>
    </lineage>
</organism>
<dbReference type="InterPro" id="IPR027417">
    <property type="entry name" value="P-loop_NTPase"/>
</dbReference>
<evidence type="ECO:0000256" key="4">
    <source>
        <dbReference type="ARBA" id="ARBA00022840"/>
    </source>
</evidence>
<dbReference type="OrthoDB" id="9801987at2"/>
<comment type="caution">
    <text evidence="6">The sequence shown here is derived from an EMBL/GenBank/DDBJ whole genome shotgun (WGS) entry which is preliminary data.</text>
</comment>
<keyword evidence="7" id="KW-1185">Reference proteome</keyword>
<evidence type="ECO:0000313" key="6">
    <source>
        <dbReference type="EMBL" id="RFN57926.1"/>
    </source>
</evidence>
<reference evidence="6 7" key="1">
    <citation type="journal article" date="2007" name="Int. J. Syst. Evol. Microbiol.">
        <title>Marixanthomonas ophiurae gen. nov., sp. nov., a marine bacterium of the family Flavobacteriaceae isolated from a deep-sea brittle star.</title>
        <authorList>
            <person name="Romanenko L.A."/>
            <person name="Uchino M."/>
            <person name="Frolova G.M."/>
            <person name="Mikhailov V.V."/>
        </authorList>
    </citation>
    <scope>NUCLEOTIDE SEQUENCE [LARGE SCALE GENOMIC DNA]</scope>
    <source>
        <strain evidence="6 7">KMM 3046</strain>
    </source>
</reference>
<dbReference type="Gene3D" id="3.40.50.300">
    <property type="entry name" value="P-loop containing nucleotide triphosphate hydrolases"/>
    <property type="match status" value="1"/>
</dbReference>
<dbReference type="Proteomes" id="UP000261082">
    <property type="component" value="Unassembled WGS sequence"/>
</dbReference>
<gene>
    <name evidence="6" type="ORF">DZ858_11830</name>
</gene>
<dbReference type="PROSITE" id="PS50893">
    <property type="entry name" value="ABC_TRANSPORTER_2"/>
    <property type="match status" value="1"/>
</dbReference>
<feature type="domain" description="ABC transporter" evidence="5">
    <location>
        <begin position="3"/>
        <end position="223"/>
    </location>
</feature>